<evidence type="ECO:0000313" key="1">
    <source>
        <dbReference type="EMBL" id="CAA6804961.1"/>
    </source>
</evidence>
<accession>A0A6S6SJ76</accession>
<dbReference type="AlphaFoldDB" id="A0A6S6SJ76"/>
<proteinExistence type="predicted"/>
<gene>
    <name evidence="1" type="ORF">HELGO_WM11722</name>
</gene>
<dbReference type="EMBL" id="CACVAY010000025">
    <property type="protein sequence ID" value="CAA6804961.1"/>
    <property type="molecule type" value="Genomic_DNA"/>
</dbReference>
<organism evidence="1">
    <name type="scientific">uncultured Thiotrichaceae bacterium</name>
    <dbReference type="NCBI Taxonomy" id="298394"/>
    <lineage>
        <taxon>Bacteria</taxon>
        <taxon>Pseudomonadati</taxon>
        <taxon>Pseudomonadota</taxon>
        <taxon>Gammaproteobacteria</taxon>
        <taxon>Thiotrichales</taxon>
        <taxon>Thiotrichaceae</taxon>
        <taxon>environmental samples</taxon>
    </lineage>
</organism>
<name>A0A6S6SJ76_9GAMM</name>
<sequence length="80" mass="9179">MAIGNYPPPLCLKLTFLRLIWQTLYCLKQIPNKLKYIAMTCVAAYLPLKNYFNKKYCDFISILSKAAGGIKLNQTIRSCE</sequence>
<protein>
    <submittedName>
        <fullName evidence="1">Uncharacterized protein</fullName>
    </submittedName>
</protein>
<reference evidence="1" key="1">
    <citation type="submission" date="2020-01" db="EMBL/GenBank/DDBJ databases">
        <authorList>
            <person name="Meier V. D."/>
            <person name="Meier V D."/>
        </authorList>
    </citation>
    <scope>NUCLEOTIDE SEQUENCE</scope>
    <source>
        <strain evidence="1">HLG_WM_MAG_07</strain>
    </source>
</reference>